<accession>A0ABR5IAV2</accession>
<dbReference type="RefSeq" id="WP_049699658.1">
    <property type="nucleotide sequence ID" value="NZ_LDTZ01000018.1"/>
</dbReference>
<dbReference type="CDD" id="cd01097">
    <property type="entry name" value="Tetrahydromethanopterin_reductase"/>
    <property type="match status" value="1"/>
</dbReference>
<dbReference type="Proteomes" id="UP000037247">
    <property type="component" value="Unassembled WGS sequence"/>
</dbReference>
<dbReference type="PANTHER" id="PTHR43244:SF2">
    <property type="entry name" value="CONSERVED HYPOTHETICAL ALANINE AND PROLINE-RICH PROTEIN"/>
    <property type="match status" value="1"/>
</dbReference>
<dbReference type="InterPro" id="IPR011251">
    <property type="entry name" value="Luciferase-like_dom"/>
</dbReference>
<keyword evidence="3" id="KW-1185">Reference proteome</keyword>
<dbReference type="InterPro" id="IPR050564">
    <property type="entry name" value="F420-G6PD/mer"/>
</dbReference>
<dbReference type="Pfam" id="PF00296">
    <property type="entry name" value="Bac_luciferase"/>
    <property type="match status" value="1"/>
</dbReference>
<evidence type="ECO:0000313" key="3">
    <source>
        <dbReference type="Proteomes" id="UP000037247"/>
    </source>
</evidence>
<dbReference type="PANTHER" id="PTHR43244">
    <property type="match status" value="1"/>
</dbReference>
<feature type="domain" description="Luciferase-like" evidence="1">
    <location>
        <begin position="12"/>
        <end position="301"/>
    </location>
</feature>
<gene>
    <name evidence="2" type="ORF">ABW18_14465</name>
</gene>
<proteinExistence type="predicted"/>
<sequence>MTPIAVTTALFEPTGAAQRATDLARAGAAGVFTFEGPHDVFTPLVVAASVPELTLLTNVAIAFPRNPIHLAHAANDLQLLSGGRFRLGLGTQIRPQIEKRFGADFDDPVGRMADKVGAINAIFDAWETGAPLRYEGAYHRHTLMTPTFNPGPNPFGRPPVFVGALGPLMTRAAAKHADGLLVMPFSTADFLASTTVPNIRRGLAARDHGRGFTVIPEVIVSVGTDHTAARRLLAFYGSTPAYRPVLAAHGAEHLQPELNALSKQGRWAEMADLVDDELLHTIAAVGSPADVAQQIRARVGAFDALRDLDVRVDEVCIYQPTPIDVDQLAAVIAALG</sequence>
<evidence type="ECO:0000313" key="2">
    <source>
        <dbReference type="EMBL" id="KNA90725.1"/>
    </source>
</evidence>
<dbReference type="NCBIfam" id="TIGR03617">
    <property type="entry name" value="F420_MSMEG_2256"/>
    <property type="match status" value="1"/>
</dbReference>
<dbReference type="SUPFAM" id="SSF51679">
    <property type="entry name" value="Bacterial luciferase-like"/>
    <property type="match status" value="1"/>
</dbReference>
<reference evidence="2 3" key="1">
    <citation type="submission" date="2015-05" db="EMBL/GenBank/DDBJ databases">
        <title>Draft genome sequence of the bacterium Gordonia jacobaea a new member of the Gordonia genus.</title>
        <authorList>
            <person name="Jimenez-Galisteo G."/>
            <person name="Dominguez A."/>
            <person name="Munoz E."/>
            <person name="Vinas M."/>
        </authorList>
    </citation>
    <scope>NUCLEOTIDE SEQUENCE [LARGE SCALE GENOMIC DNA]</scope>
    <source>
        <strain evidence="3">mv1</strain>
    </source>
</reference>
<dbReference type="InterPro" id="IPR019919">
    <property type="entry name" value="Lucif-like_OxRdtase_MSMEG_2256"/>
</dbReference>
<name>A0ABR5IAV2_9ACTN</name>
<dbReference type="InterPro" id="IPR036661">
    <property type="entry name" value="Luciferase-like_sf"/>
</dbReference>
<evidence type="ECO:0000259" key="1">
    <source>
        <dbReference type="Pfam" id="PF00296"/>
    </source>
</evidence>
<organism evidence="2 3">
    <name type="scientific">Gordonia jacobaea</name>
    <dbReference type="NCBI Taxonomy" id="122202"/>
    <lineage>
        <taxon>Bacteria</taxon>
        <taxon>Bacillati</taxon>
        <taxon>Actinomycetota</taxon>
        <taxon>Actinomycetes</taxon>
        <taxon>Mycobacteriales</taxon>
        <taxon>Gordoniaceae</taxon>
        <taxon>Gordonia</taxon>
    </lineage>
</organism>
<dbReference type="EMBL" id="LDTZ01000018">
    <property type="protein sequence ID" value="KNA90725.1"/>
    <property type="molecule type" value="Genomic_DNA"/>
</dbReference>
<comment type="caution">
    <text evidence="2">The sequence shown here is derived from an EMBL/GenBank/DDBJ whole genome shotgun (WGS) entry which is preliminary data.</text>
</comment>
<dbReference type="Gene3D" id="3.20.20.30">
    <property type="entry name" value="Luciferase-like domain"/>
    <property type="match status" value="1"/>
</dbReference>
<protein>
    <submittedName>
        <fullName evidence="2">F420-dependent oxidoreductase</fullName>
    </submittedName>
</protein>